<evidence type="ECO:0000259" key="1">
    <source>
        <dbReference type="Pfam" id="PF13588"/>
    </source>
</evidence>
<dbReference type="AlphaFoldDB" id="A0A371ITQ9"/>
<dbReference type="EMBL" id="NOJZ02000007">
    <property type="protein sequence ID" value="RDY23861.1"/>
    <property type="molecule type" value="Genomic_DNA"/>
</dbReference>
<evidence type="ECO:0000313" key="3">
    <source>
        <dbReference type="Proteomes" id="UP000243494"/>
    </source>
</evidence>
<name>A0A371ITQ9_9FIRM</name>
<dbReference type="RefSeq" id="WP_095406946.1">
    <property type="nucleotide sequence ID" value="NZ_NOJZ02000007.1"/>
</dbReference>
<dbReference type="Proteomes" id="UP000243494">
    <property type="component" value="Unassembled WGS sequence"/>
</dbReference>
<organism evidence="2 3">
    <name type="scientific">Romboutsia maritimum</name>
    <dbReference type="NCBI Taxonomy" id="2020948"/>
    <lineage>
        <taxon>Bacteria</taxon>
        <taxon>Bacillati</taxon>
        <taxon>Bacillota</taxon>
        <taxon>Clostridia</taxon>
        <taxon>Peptostreptococcales</taxon>
        <taxon>Peptostreptococcaceae</taxon>
        <taxon>Romboutsia</taxon>
    </lineage>
</organism>
<feature type="domain" description="Type I restriction enzyme R protein N-terminal" evidence="1">
    <location>
        <begin position="6"/>
        <end position="109"/>
    </location>
</feature>
<gene>
    <name evidence="2" type="ORF">CHF27_005780</name>
</gene>
<comment type="caution">
    <text evidence="2">The sequence shown here is derived from an EMBL/GenBank/DDBJ whole genome shotgun (WGS) entry which is preliminary data.</text>
</comment>
<reference evidence="2 3" key="1">
    <citation type="journal article" date="2017" name="Genome Announc.">
        <title>Draft Genome Sequence of Romboutsia maritimum sp. nov. Strain CCRI-22766(T), Isolated from Coastal Estuarine Mud.</title>
        <authorList>
            <person name="Maheux A.F."/>
            <person name="Boudreau D.K."/>
            <person name="Berube E."/>
            <person name="Boissinot M."/>
            <person name="Raymond F."/>
            <person name="Brodeur S."/>
            <person name="Corbeil J."/>
            <person name="Brightwell G."/>
            <person name="Broda D."/>
            <person name="Omar R.F."/>
            <person name="Bergeron M.G."/>
        </authorList>
    </citation>
    <scope>NUCLEOTIDE SEQUENCE [LARGE SCALE GENOMIC DNA]</scope>
    <source>
        <strain evidence="2 3">CCRI-22766</strain>
    </source>
</reference>
<evidence type="ECO:0000313" key="2">
    <source>
        <dbReference type="EMBL" id="RDY23861.1"/>
    </source>
</evidence>
<protein>
    <recommendedName>
        <fullName evidence="1">Type I restriction enzyme R protein N-terminal domain-containing protein</fullName>
    </recommendedName>
</protein>
<proteinExistence type="predicted"/>
<dbReference type="Pfam" id="PF13588">
    <property type="entry name" value="HSDR_N_2"/>
    <property type="match status" value="1"/>
</dbReference>
<dbReference type="InterPro" id="IPR029464">
    <property type="entry name" value="HSDR_N"/>
</dbReference>
<accession>A0A371ITQ9</accession>
<keyword evidence="3" id="KW-1185">Reference proteome</keyword>
<dbReference type="OrthoDB" id="1751855at2"/>
<sequence length="176" mass="20329">MSQQLVKERVIKYLMEDLLVPQDMIDTDVPLAEFEDDAEGMLDVVVNVKDSEDYYAPVMIIRCMDEDVKLEGETVQKQIDFLEDVDNITMAGRLILTNGNEMMYADWTGEEYNTEASLPTYDQMVKEFFEMEEKMKELEAEHHHEEGCGCGHNHEHNEDHECGCNHEDGGCCKDKH</sequence>